<evidence type="ECO:0000256" key="5">
    <source>
        <dbReference type="ARBA" id="ARBA00038359"/>
    </source>
</evidence>
<evidence type="ECO:0000256" key="3">
    <source>
        <dbReference type="ARBA" id="ARBA00022989"/>
    </source>
</evidence>
<dbReference type="PANTHER" id="PTHR33048">
    <property type="entry name" value="PTH11-LIKE INTEGRAL MEMBRANE PROTEIN (AFU_ORTHOLOGUE AFUA_5G11245)"/>
    <property type="match status" value="1"/>
</dbReference>
<organism evidence="8 9">
    <name type="scientific">Alectoria fallacina</name>
    <dbReference type="NCBI Taxonomy" id="1903189"/>
    <lineage>
        <taxon>Eukaryota</taxon>
        <taxon>Fungi</taxon>
        <taxon>Dikarya</taxon>
        <taxon>Ascomycota</taxon>
        <taxon>Pezizomycotina</taxon>
        <taxon>Lecanoromycetes</taxon>
        <taxon>OSLEUM clade</taxon>
        <taxon>Lecanoromycetidae</taxon>
        <taxon>Lecanorales</taxon>
        <taxon>Lecanorineae</taxon>
        <taxon>Parmeliaceae</taxon>
        <taxon>Alectoria</taxon>
    </lineage>
</organism>
<reference evidence="8" key="1">
    <citation type="submission" date="2021-03" db="EMBL/GenBank/DDBJ databases">
        <authorList>
            <person name="Tagirdzhanova G."/>
        </authorList>
    </citation>
    <scope>NUCLEOTIDE SEQUENCE</scope>
</reference>
<keyword evidence="3 6" id="KW-1133">Transmembrane helix</keyword>
<evidence type="ECO:0000256" key="1">
    <source>
        <dbReference type="ARBA" id="ARBA00004141"/>
    </source>
</evidence>
<dbReference type="EMBL" id="CAJPDR010000785">
    <property type="protein sequence ID" value="CAF9942646.1"/>
    <property type="molecule type" value="Genomic_DNA"/>
</dbReference>
<comment type="similarity">
    <text evidence="5">Belongs to the SAT4 family.</text>
</comment>
<keyword evidence="4 6" id="KW-0472">Membrane</keyword>
<dbReference type="Proteomes" id="UP000664203">
    <property type="component" value="Unassembled WGS sequence"/>
</dbReference>
<keyword evidence="2 6" id="KW-0812">Transmembrane</keyword>
<feature type="transmembrane region" description="Helical" evidence="6">
    <location>
        <begin position="51"/>
        <end position="75"/>
    </location>
</feature>
<dbReference type="PANTHER" id="PTHR33048:SF157">
    <property type="entry name" value="INTEGRAL MEMBRANE PROTEIN"/>
    <property type="match status" value="1"/>
</dbReference>
<sequence>MTTQRKIETIGVLLLGTMSIVASVVRIVYGFQIQADGLSEPTDVDEALTTLLYWGMLEAGISLIATSLPSLHFLVTKHSLHSFAANIRSAFSLSPLQSHRSNNGSEDQSRYLKMQQNGSMASDVPVVGRKREDWEGAGGVDTFAMYDMEHAVPVREPGVVHVRSDDGSFNILILPGTKVGSYFGIMLRKTSIWGPDGEVFRPERE</sequence>
<dbReference type="OrthoDB" id="5393606at2759"/>
<dbReference type="InterPro" id="IPR052337">
    <property type="entry name" value="SAT4-like"/>
</dbReference>
<gene>
    <name evidence="8" type="ORF">ALECFALPRED_009876</name>
</gene>
<keyword evidence="9" id="KW-1185">Reference proteome</keyword>
<accession>A0A8H3PJ58</accession>
<dbReference type="Pfam" id="PF20684">
    <property type="entry name" value="Fung_rhodopsin"/>
    <property type="match status" value="1"/>
</dbReference>
<evidence type="ECO:0000259" key="7">
    <source>
        <dbReference type="Pfam" id="PF20684"/>
    </source>
</evidence>
<dbReference type="GO" id="GO:0016020">
    <property type="term" value="C:membrane"/>
    <property type="evidence" value="ECO:0007669"/>
    <property type="project" value="UniProtKB-SubCell"/>
</dbReference>
<evidence type="ECO:0000313" key="8">
    <source>
        <dbReference type="EMBL" id="CAF9942646.1"/>
    </source>
</evidence>
<comment type="subcellular location">
    <subcellularLocation>
        <location evidence="1">Membrane</location>
        <topology evidence="1">Multi-pass membrane protein</topology>
    </subcellularLocation>
</comment>
<dbReference type="AlphaFoldDB" id="A0A8H3PJ58"/>
<evidence type="ECO:0000256" key="6">
    <source>
        <dbReference type="SAM" id="Phobius"/>
    </source>
</evidence>
<proteinExistence type="inferred from homology"/>
<name>A0A8H3PJ58_9LECA</name>
<evidence type="ECO:0000256" key="2">
    <source>
        <dbReference type="ARBA" id="ARBA00022692"/>
    </source>
</evidence>
<feature type="transmembrane region" description="Helical" evidence="6">
    <location>
        <begin position="12"/>
        <end position="31"/>
    </location>
</feature>
<feature type="domain" description="Rhodopsin" evidence="7">
    <location>
        <begin position="2"/>
        <end position="76"/>
    </location>
</feature>
<protein>
    <recommendedName>
        <fullName evidence="7">Rhodopsin domain-containing protein</fullName>
    </recommendedName>
</protein>
<evidence type="ECO:0000313" key="9">
    <source>
        <dbReference type="Proteomes" id="UP000664203"/>
    </source>
</evidence>
<dbReference type="InterPro" id="IPR049326">
    <property type="entry name" value="Rhodopsin_dom_fungi"/>
</dbReference>
<comment type="caution">
    <text evidence="8">The sequence shown here is derived from an EMBL/GenBank/DDBJ whole genome shotgun (WGS) entry which is preliminary data.</text>
</comment>
<evidence type="ECO:0000256" key="4">
    <source>
        <dbReference type="ARBA" id="ARBA00023136"/>
    </source>
</evidence>